<dbReference type="EMBL" id="JANEYG010000033">
    <property type="protein sequence ID" value="KAJ8917549.1"/>
    <property type="molecule type" value="Genomic_DNA"/>
</dbReference>
<dbReference type="Gene3D" id="3.30.160.60">
    <property type="entry name" value="Classic Zinc Finger"/>
    <property type="match status" value="1"/>
</dbReference>
<dbReference type="PROSITE" id="PS00028">
    <property type="entry name" value="ZINC_FINGER_C2H2_1"/>
    <property type="match status" value="1"/>
</dbReference>
<sequence length="759" mass="88534">MSFRETSKRVKLNVDEIHKCDQCDSIFLKKCGLASHVLWKHHRSRKPSKKQTFCETCGKEFGRNDNLQRHQNVCLKIVRNKVKCSLCDFRGDSRKLVNEHYYKCHDVTVRERYLEFDTFDEFLLWKEQYEKDTKSRFVKPYGTKRLKDGQKVYRYTCHRDGRYFSKGVGIRNIKKLGTNKINSYCPAEIKAIVDENTTKVHYIDTHVGHDIEMDRMVISKSDKVKIAEKLVKKVPFKQILDDICDSVTSDELNRIHLLTPRDVRNIAESFNVNDQTVLRDDGSGMDAWVEHVRMKLSLSVIRCYKPKGINMANIPQLEADDFFLVIMNDTQSEILKEFGNGCICLDRTEGSDSNDIQLYTLTVLDDTKRAFPCCFLFSNKSDSTAMELFFQTVKDSLRDTIINPKTFMSDIDENIYDGWCAVFGPVKRHLFCTWLVQRDWKHNLSKIKNHEKQIITYKKIKTIMYERDMKTFNALAKKVHLELDSDVQTRHFSKYFKRFLNCSRSWAYCFRKEYETTNMNVGNMEDILKYLDGEKITRIQRDKLVLLLMRTIREKLFEQLITLQMEKLPYKLADLRKKHSQSLKITQKGIKAIDDRSWTVSATGKSFYTVKQNNVNDCTCELRCIDCKTCVHAFSCNCMDYSIKWNPICEHIHRVSMFLKEHNSFDTSNDAVNSHLDLDDESDMSSDAGHSCASSVEEIAVVREVSDDAVSLEKKKTDVLDIFLKTFNKIRNEEQLNAVKKHITVLKSVVNALAEVESD</sequence>
<evidence type="ECO:0000256" key="1">
    <source>
        <dbReference type="PROSITE-ProRule" id="PRU00042"/>
    </source>
</evidence>
<dbReference type="SUPFAM" id="SSF57667">
    <property type="entry name" value="beta-beta-alpha zinc fingers"/>
    <property type="match status" value="1"/>
</dbReference>
<organism evidence="3 4">
    <name type="scientific">Exocentrus adspersus</name>
    <dbReference type="NCBI Taxonomy" id="1586481"/>
    <lineage>
        <taxon>Eukaryota</taxon>
        <taxon>Metazoa</taxon>
        <taxon>Ecdysozoa</taxon>
        <taxon>Arthropoda</taxon>
        <taxon>Hexapoda</taxon>
        <taxon>Insecta</taxon>
        <taxon>Pterygota</taxon>
        <taxon>Neoptera</taxon>
        <taxon>Endopterygota</taxon>
        <taxon>Coleoptera</taxon>
        <taxon>Polyphaga</taxon>
        <taxon>Cucujiformia</taxon>
        <taxon>Chrysomeloidea</taxon>
        <taxon>Cerambycidae</taxon>
        <taxon>Lamiinae</taxon>
        <taxon>Acanthocinini</taxon>
        <taxon>Exocentrus</taxon>
    </lineage>
</organism>
<accession>A0AAV8VU42</accession>
<feature type="domain" description="C2H2-type" evidence="2">
    <location>
        <begin position="52"/>
        <end position="73"/>
    </location>
</feature>
<name>A0AAV8VU42_9CUCU</name>
<reference evidence="3 4" key="1">
    <citation type="journal article" date="2023" name="Insect Mol. Biol.">
        <title>Genome sequencing provides insights into the evolution of gene families encoding plant cell wall-degrading enzymes in longhorned beetles.</title>
        <authorList>
            <person name="Shin N.R."/>
            <person name="Okamura Y."/>
            <person name="Kirsch R."/>
            <person name="Pauchet Y."/>
        </authorList>
    </citation>
    <scope>NUCLEOTIDE SEQUENCE [LARGE SCALE GENOMIC DNA]</scope>
    <source>
        <strain evidence="3">EAD_L_NR</strain>
    </source>
</reference>
<dbReference type="InterPro" id="IPR036236">
    <property type="entry name" value="Znf_C2H2_sf"/>
</dbReference>
<keyword evidence="1" id="KW-0479">Metal-binding</keyword>
<dbReference type="InterPro" id="IPR052797">
    <property type="entry name" value="RegFact_GeneExpr_CellDeath"/>
</dbReference>
<keyword evidence="1" id="KW-0862">Zinc</keyword>
<dbReference type="GO" id="GO:0008270">
    <property type="term" value="F:zinc ion binding"/>
    <property type="evidence" value="ECO:0007669"/>
    <property type="project" value="UniProtKB-KW"/>
</dbReference>
<keyword evidence="1" id="KW-0863">Zinc-finger</keyword>
<evidence type="ECO:0000313" key="3">
    <source>
        <dbReference type="EMBL" id="KAJ8917549.1"/>
    </source>
</evidence>
<gene>
    <name evidence="3" type="ORF">NQ315_005598</name>
</gene>
<dbReference type="PROSITE" id="PS50157">
    <property type="entry name" value="ZINC_FINGER_C2H2_2"/>
    <property type="match status" value="2"/>
</dbReference>
<comment type="caution">
    <text evidence="3">The sequence shown here is derived from an EMBL/GenBank/DDBJ whole genome shotgun (WGS) entry which is preliminary data.</text>
</comment>
<dbReference type="InterPro" id="IPR013087">
    <property type="entry name" value="Znf_C2H2_type"/>
</dbReference>
<dbReference type="Proteomes" id="UP001159042">
    <property type="component" value="Unassembled WGS sequence"/>
</dbReference>
<dbReference type="PANTHER" id="PTHR33936:SF24">
    <property type="entry name" value="C2H2-TYPE DOMAIN-CONTAINING PROTEIN"/>
    <property type="match status" value="1"/>
</dbReference>
<evidence type="ECO:0000259" key="2">
    <source>
        <dbReference type="PROSITE" id="PS50157"/>
    </source>
</evidence>
<dbReference type="PANTHER" id="PTHR33936">
    <property type="entry name" value="PROTEIN CBG17840"/>
    <property type="match status" value="1"/>
</dbReference>
<proteinExistence type="predicted"/>
<dbReference type="AlphaFoldDB" id="A0AAV8VU42"/>
<keyword evidence="4" id="KW-1185">Reference proteome</keyword>
<evidence type="ECO:0000313" key="4">
    <source>
        <dbReference type="Proteomes" id="UP001159042"/>
    </source>
</evidence>
<feature type="domain" description="C2H2-type" evidence="2">
    <location>
        <begin position="18"/>
        <end position="47"/>
    </location>
</feature>
<dbReference type="SMART" id="SM00355">
    <property type="entry name" value="ZnF_C2H2"/>
    <property type="match status" value="3"/>
</dbReference>
<protein>
    <recommendedName>
        <fullName evidence="2">C2H2-type domain-containing protein</fullName>
    </recommendedName>
</protein>